<dbReference type="SUPFAM" id="SSF46626">
    <property type="entry name" value="Cytochrome c"/>
    <property type="match status" value="1"/>
</dbReference>
<evidence type="ECO:0000313" key="2">
    <source>
        <dbReference type="EMBL" id="BDG07781.1"/>
    </source>
</evidence>
<proteinExistence type="predicted"/>
<accession>A0ABM7X7I5</accession>
<evidence type="ECO:0000313" key="3">
    <source>
        <dbReference type="Proteomes" id="UP001162734"/>
    </source>
</evidence>
<dbReference type="RefSeq" id="WP_248344711.1">
    <property type="nucleotide sequence ID" value="NZ_AP025592.1"/>
</dbReference>
<name>A0ABM7X7I5_9BACT</name>
<evidence type="ECO:0008006" key="4">
    <source>
        <dbReference type="Google" id="ProtNLM"/>
    </source>
</evidence>
<feature type="chain" id="PRO_5046767207" description="Cytochrome c domain-containing protein" evidence="1">
    <location>
        <begin position="23"/>
        <end position="96"/>
    </location>
</feature>
<dbReference type="Gene3D" id="1.10.760.10">
    <property type="entry name" value="Cytochrome c-like domain"/>
    <property type="match status" value="1"/>
</dbReference>
<dbReference type="InterPro" id="IPR036909">
    <property type="entry name" value="Cyt_c-like_dom_sf"/>
</dbReference>
<gene>
    <name evidence="2" type="ORF">AMPC_08940</name>
</gene>
<organism evidence="2 3">
    <name type="scientific">Anaeromyxobacter paludicola</name>
    <dbReference type="NCBI Taxonomy" id="2918171"/>
    <lineage>
        <taxon>Bacteria</taxon>
        <taxon>Pseudomonadati</taxon>
        <taxon>Myxococcota</taxon>
        <taxon>Myxococcia</taxon>
        <taxon>Myxococcales</taxon>
        <taxon>Cystobacterineae</taxon>
        <taxon>Anaeromyxobacteraceae</taxon>
        <taxon>Anaeromyxobacter</taxon>
    </lineage>
</organism>
<dbReference type="EMBL" id="AP025592">
    <property type="protein sequence ID" value="BDG07781.1"/>
    <property type="molecule type" value="Genomic_DNA"/>
</dbReference>
<keyword evidence="3" id="KW-1185">Reference proteome</keyword>
<evidence type="ECO:0000256" key="1">
    <source>
        <dbReference type="SAM" id="SignalP"/>
    </source>
</evidence>
<dbReference type="InterPro" id="IPR018588">
    <property type="entry name" value="Dihaem_cytochrome-c"/>
</dbReference>
<keyword evidence="1" id="KW-0732">Signal</keyword>
<sequence>MRTTLLALSFSAVLIAAGPARGADEAPGPGPGPQEVERLYRKRCASCHRLRDPGERTRASWADVMGRMAARAHLSDAERAAVLSWLQSRASDGGAR</sequence>
<feature type="signal peptide" evidence="1">
    <location>
        <begin position="1"/>
        <end position="22"/>
    </location>
</feature>
<dbReference type="Proteomes" id="UP001162734">
    <property type="component" value="Chromosome"/>
</dbReference>
<reference evidence="3" key="1">
    <citation type="journal article" date="2022" name="Int. J. Syst. Evol. Microbiol.">
        <title>Anaeromyxobacter oryzae sp. nov., Anaeromyxobacter diazotrophicus sp. nov. and Anaeromyxobacter paludicola sp. nov., isolated from paddy soils.</title>
        <authorList>
            <person name="Itoh H."/>
            <person name="Xu Z."/>
            <person name="Mise K."/>
            <person name="Masuda Y."/>
            <person name="Ushijima N."/>
            <person name="Hayakawa C."/>
            <person name="Shiratori Y."/>
            <person name="Senoo K."/>
        </authorList>
    </citation>
    <scope>NUCLEOTIDE SEQUENCE [LARGE SCALE GENOMIC DNA]</scope>
    <source>
        <strain evidence="3">Red630</strain>
    </source>
</reference>
<protein>
    <recommendedName>
        <fullName evidence="4">Cytochrome c domain-containing protein</fullName>
    </recommendedName>
</protein>
<dbReference type="Pfam" id="PF09626">
    <property type="entry name" value="DHC"/>
    <property type="match status" value="1"/>
</dbReference>